<dbReference type="AlphaFoldDB" id="A0A8C0ZW56"/>
<accession>A0A8C0ZW56</accession>
<proteinExistence type="predicted"/>
<sequence length="45" mass="4839">MVDLWPASSRPKFLFLAAASLFNSESDLSPLLPELMAMAPSIASD</sequence>
<dbReference type="Ensembl" id="ENSCCNT00000029889.1">
    <property type="protein sequence ID" value="ENSCCNP00000023403.1"/>
    <property type="gene ID" value="ENSCCNG00000022985.1"/>
</dbReference>
<reference evidence="1" key="1">
    <citation type="submission" date="2023-09" db="UniProtKB">
        <authorList>
            <consortium name="Ensembl"/>
        </authorList>
    </citation>
    <scope>IDENTIFICATION</scope>
</reference>
<evidence type="ECO:0000313" key="1">
    <source>
        <dbReference type="Ensembl" id="ENSCCNP00000023403.1"/>
    </source>
</evidence>
<name>A0A8C0ZW56_CASCN</name>
<organism evidence="1">
    <name type="scientific">Castor canadensis</name>
    <name type="common">American beaver</name>
    <dbReference type="NCBI Taxonomy" id="51338"/>
    <lineage>
        <taxon>Eukaryota</taxon>
        <taxon>Metazoa</taxon>
        <taxon>Chordata</taxon>
        <taxon>Craniata</taxon>
        <taxon>Vertebrata</taxon>
        <taxon>Euteleostomi</taxon>
        <taxon>Mammalia</taxon>
        <taxon>Eutheria</taxon>
        <taxon>Euarchontoglires</taxon>
        <taxon>Glires</taxon>
        <taxon>Rodentia</taxon>
        <taxon>Castorimorpha</taxon>
        <taxon>Castoridae</taxon>
        <taxon>Castor</taxon>
    </lineage>
</organism>
<protein>
    <submittedName>
        <fullName evidence="1">Uncharacterized protein</fullName>
    </submittedName>
</protein>